<dbReference type="Proteomes" id="UP000326553">
    <property type="component" value="Chromosome"/>
</dbReference>
<organism evidence="2 3">
    <name type="scientific">Streptomyces alboniger</name>
    <dbReference type="NCBI Taxonomy" id="132473"/>
    <lineage>
        <taxon>Bacteria</taxon>
        <taxon>Bacillati</taxon>
        <taxon>Actinomycetota</taxon>
        <taxon>Actinomycetes</taxon>
        <taxon>Kitasatosporales</taxon>
        <taxon>Streptomycetaceae</taxon>
        <taxon>Streptomyces</taxon>
        <taxon>Streptomyces aurantiacus group</taxon>
    </lineage>
</organism>
<proteinExistence type="predicted"/>
<dbReference type="EMBL" id="CP023695">
    <property type="protein sequence ID" value="QEV19827.1"/>
    <property type="molecule type" value="Genomic_DNA"/>
</dbReference>
<dbReference type="AlphaFoldDB" id="A0A5J6HS69"/>
<evidence type="ECO:0008006" key="4">
    <source>
        <dbReference type="Google" id="ProtNLM"/>
    </source>
</evidence>
<gene>
    <name evidence="2" type="ORF">CP975_22010</name>
</gene>
<dbReference type="InterPro" id="IPR006311">
    <property type="entry name" value="TAT_signal"/>
</dbReference>
<dbReference type="OrthoDB" id="3872455at2"/>
<keyword evidence="1" id="KW-0732">Signal</keyword>
<sequence>MTRHTASRSPRPGSRALLRAGLALTVAGAALGAGSASAAAVPTPLGDVDGASAVQALVGAARSATAGGLNPARTLQLDPLANTSVDPLNNSLGTQVADFKPLTTAVATGPLARGASLDDLPVVGPATGLLAG</sequence>
<name>A0A5J6HS69_STRAD</name>
<reference evidence="2 3" key="1">
    <citation type="submission" date="2017-09" db="EMBL/GenBank/DDBJ databases">
        <authorList>
            <person name="Lee N."/>
            <person name="Cho B.-K."/>
        </authorList>
    </citation>
    <scope>NUCLEOTIDE SEQUENCE [LARGE SCALE GENOMIC DNA]</scope>
    <source>
        <strain evidence="2 3">ATCC 12461</strain>
    </source>
</reference>
<keyword evidence="3" id="KW-1185">Reference proteome</keyword>
<dbReference type="PROSITE" id="PS51318">
    <property type="entry name" value="TAT"/>
    <property type="match status" value="1"/>
</dbReference>
<feature type="chain" id="PRO_5023891608" description="ATP-binding protein" evidence="1">
    <location>
        <begin position="39"/>
        <end position="132"/>
    </location>
</feature>
<dbReference type="KEGG" id="salw:CP975_22010"/>
<protein>
    <recommendedName>
        <fullName evidence="4">ATP-binding protein</fullName>
    </recommendedName>
</protein>
<evidence type="ECO:0000313" key="3">
    <source>
        <dbReference type="Proteomes" id="UP000326553"/>
    </source>
</evidence>
<accession>A0A5J6HS69</accession>
<evidence type="ECO:0000256" key="1">
    <source>
        <dbReference type="SAM" id="SignalP"/>
    </source>
</evidence>
<evidence type="ECO:0000313" key="2">
    <source>
        <dbReference type="EMBL" id="QEV19827.1"/>
    </source>
</evidence>
<feature type="signal peptide" evidence="1">
    <location>
        <begin position="1"/>
        <end position="38"/>
    </location>
</feature>
<dbReference type="RefSeq" id="WP_055536260.1">
    <property type="nucleotide sequence ID" value="NZ_CP023695.1"/>
</dbReference>